<dbReference type="Gene3D" id="3.40.50.300">
    <property type="entry name" value="P-loop containing nucleotide triphosphate hydrolases"/>
    <property type="match status" value="1"/>
</dbReference>
<evidence type="ECO:0000259" key="1">
    <source>
        <dbReference type="Pfam" id="PF13360"/>
    </source>
</evidence>
<keyword evidence="3" id="KW-1185">Reference proteome</keyword>
<feature type="domain" description="Pyrrolo-quinoline quinone repeat" evidence="1">
    <location>
        <begin position="412"/>
        <end position="485"/>
    </location>
</feature>
<reference evidence="2 3" key="1">
    <citation type="submission" date="2019-03" db="EMBL/GenBank/DDBJ databases">
        <title>Genomic Encyclopedia of Type Strains, Phase IV (KMG-IV): sequencing the most valuable type-strain genomes for metagenomic binning, comparative biology and taxonomic classification.</title>
        <authorList>
            <person name="Goeker M."/>
        </authorList>
    </citation>
    <scope>NUCLEOTIDE SEQUENCE [LARGE SCALE GENOMIC DNA]</scope>
    <source>
        <strain evidence="2 3">DSM 2781</strain>
    </source>
</reference>
<protein>
    <submittedName>
        <fullName evidence="2">Putative pyrroloquinoline-quinone binding quinoprotein</fullName>
    </submittedName>
</protein>
<dbReference type="SUPFAM" id="SSF52540">
    <property type="entry name" value="P-loop containing nucleoside triphosphate hydrolases"/>
    <property type="match status" value="1"/>
</dbReference>
<dbReference type="AlphaFoldDB" id="A0A4V2SM09"/>
<sequence length="843" mass="91853">MDIAQRFTAHSATQVRGSGVFKPIFILGPGRSYTTIISAMLGQHPQLFGFPELNLSVADTVGQWVAETTHPHRAWMRFGLVRTVAQFLTGNQGEAAVAQAEQWLATRPGMAMTELYGMLAQEIAPRRMVEKSPHMISSAAHLARIDRMAPDAIYLHVTRHPFSAGVSMNKTEWFRLALMLGDRQAYDDRQVPPVFDAQFYWLRSHRRILDFLATIPPERQLRVRGEDVLSDPGQALADICARIGLDSGAQAVERMLHPEESPFACLGPANAPHGNDPDFLENPRVRAYTPPRAPLSGPVPWRNDGATLCPEVIALAQEFGYRDEQPGPKPARPSDPPTWPDAALTSLVTDGPGVPMAHANLLDNSYCELPPMQALTRVDYRPAPAIGWINFGSYTAGDLAVSVFDSRDEPALVATDPRSGETLWQTAPDVLPPSGQSRLRWVSGLLMARLGFADGSQRRCIFAGNAAEIVCLDHTGRVLWRNRSGDAGPPRCIRFTADRCLIFATTPTDPATPGQLVKMDPVTGEIVDRLRLTAEAEVEGRRIRGGYHVYQSIIVAGDHAYVEGMFVPETPQPPQADRFLPTTVMRFRVSGTQDRRIERAEGDVAVAAPVLQRTIGRVGTRRQGGSPSAIRDAQGHPVIVANGFADTPPGAPDEYVLQALRDTGDRLEPLWQFRIRGEEDPKITAAPAIDPLTETYVAATRTTLYLFGNITALTGNPMPDLAVPSLDLLAAPFRQEATAAEVSSPIILSRSKGERGFIAYLGLAAWAPGVAQNYSLLSALRIDVAPYRVTPLWTASTAQSPEGIPIPTARSFAQPALFTHDTDGTPRTGVIMSNMTAGVAIMR</sequence>
<proteinExistence type="predicted"/>
<name>A0A4V2SM09_RHOAD</name>
<organism evidence="2 3">
    <name type="scientific">Rhodovulum adriaticum</name>
    <name type="common">Rhodopseudomonas adriatica</name>
    <dbReference type="NCBI Taxonomy" id="35804"/>
    <lineage>
        <taxon>Bacteria</taxon>
        <taxon>Pseudomonadati</taxon>
        <taxon>Pseudomonadota</taxon>
        <taxon>Alphaproteobacteria</taxon>
        <taxon>Rhodobacterales</taxon>
        <taxon>Paracoccaceae</taxon>
        <taxon>Rhodovulum</taxon>
    </lineage>
</organism>
<dbReference type="SUPFAM" id="SSF50998">
    <property type="entry name" value="Quinoprotein alcohol dehydrogenase-like"/>
    <property type="match status" value="1"/>
</dbReference>
<dbReference type="InterPro" id="IPR015943">
    <property type="entry name" value="WD40/YVTN_repeat-like_dom_sf"/>
</dbReference>
<accession>A0A4V2SM09</accession>
<dbReference type="EMBL" id="SLXL01000003">
    <property type="protein sequence ID" value="TCP25356.1"/>
    <property type="molecule type" value="Genomic_DNA"/>
</dbReference>
<dbReference type="InterPro" id="IPR027417">
    <property type="entry name" value="P-loop_NTPase"/>
</dbReference>
<evidence type="ECO:0000313" key="3">
    <source>
        <dbReference type="Proteomes" id="UP000295733"/>
    </source>
</evidence>
<gene>
    <name evidence="2" type="ORF">EV656_103105</name>
</gene>
<dbReference type="Proteomes" id="UP000295733">
    <property type="component" value="Unassembled WGS sequence"/>
</dbReference>
<dbReference type="InterPro" id="IPR011047">
    <property type="entry name" value="Quinoprotein_ADH-like_sf"/>
</dbReference>
<dbReference type="InterPro" id="IPR002372">
    <property type="entry name" value="PQQ_rpt_dom"/>
</dbReference>
<comment type="caution">
    <text evidence="2">The sequence shown here is derived from an EMBL/GenBank/DDBJ whole genome shotgun (WGS) entry which is preliminary data.</text>
</comment>
<dbReference type="Pfam" id="PF13360">
    <property type="entry name" value="PQQ_2"/>
    <property type="match status" value="1"/>
</dbReference>
<dbReference type="Gene3D" id="2.130.10.10">
    <property type="entry name" value="YVTN repeat-like/Quinoprotein amine dehydrogenase"/>
    <property type="match status" value="1"/>
</dbReference>
<evidence type="ECO:0000313" key="2">
    <source>
        <dbReference type="EMBL" id="TCP25356.1"/>
    </source>
</evidence>
<dbReference type="Pfam" id="PF13469">
    <property type="entry name" value="Sulfotransfer_3"/>
    <property type="match status" value="1"/>
</dbReference>